<comment type="caution">
    <text evidence="4">The sequence shown here is derived from an EMBL/GenBank/DDBJ whole genome shotgun (WGS) entry which is preliminary data.</text>
</comment>
<dbReference type="InterPro" id="IPR002182">
    <property type="entry name" value="NB-ARC"/>
</dbReference>
<feature type="domain" description="NB-ARC" evidence="3">
    <location>
        <begin position="515"/>
        <end position="648"/>
    </location>
</feature>
<proteinExistence type="predicted"/>
<dbReference type="Pfam" id="PF00931">
    <property type="entry name" value="NB-ARC"/>
    <property type="match status" value="1"/>
</dbReference>
<dbReference type="SUPFAM" id="SSF52540">
    <property type="entry name" value="P-loop containing nucleoside triphosphate hydrolases"/>
    <property type="match status" value="2"/>
</dbReference>
<dbReference type="Gene3D" id="3.40.50.300">
    <property type="entry name" value="P-loop containing nucleotide triphosphate hydrolases"/>
    <property type="match status" value="2"/>
</dbReference>
<sequence>MTDNRDGQVVTFYSYKGGTGRTMALANVAWILAANGKRVLVVDWDLESPGLHRFFTPFIGATVLSSTGGVIDLIRDYEWATTRDGRRQGESGTWHERYGSFASVQKYSFSLDWRGFPPGGTLDFLSAGLQNHDEYASTLAGINWDDFYENQDGGQFFDALRADMKRNYDYTLIDSRTGLSDVADICTIHLPDVLVDCFTLSDQGIEGSALVARTIQEKYGERKIRILPVPMRVDPAEKGKADAGRTVARQRFTGLPAGMSDAERHAYWSAMQVPYQAYYAYEESLATFGDDPGALGTLLHSYELLTSHITLGAVAELPPLEEAVRSRVAARFERRPTAVEDEVSLRYAPEDQVWAEWIDSMLVASGMRVKDPSSSGTEDGEDAPSGSARTLTIISQANADDEAAVVFPDHQTSRPPLAVYVADIPPLLNVPISNSAFLAGVTATTAAERIMALVGRTVTEAEELLAGSPRYPGEDSRVFNVPARNTRFTGREGDLRRLRAQLRTRARATVVLSGAQPIALQGMGGIGKTQLAIEYAHRFRSSYDVVWWINADQVGDIESSLMDLGGQLSIPMESSTPENARAVLQALSRGKLRWLLILDNAEDPDAMERLLKYTQGRVLITSRNPSWGEWATPMQVDVFQRRESVNHLSQRVPSIVPDEAYQIAELLGDLPIAIAAAGAWLADTGTRPEEYLRLIQSRGASAVLEAASEEVERTWDLSLSRLRERSQAAYRLFQLCSVLAPEISLELIYSDRLAAALEPFDPSVTEPMVRQSLVQQINRLALLRVDQRGESGQGRDRGGHILVHRVVQHVVRSRMTEQEVVEARRQVQQVLAAARPDGEVDDPKTWHRFRLLWPHLDVSDAINSSDEGVRRLLIDRLRYQWLLGDLASGRARGEQISQSWAARLDTLTDEAERTRLLRQLLHLRFNLANILREQGLLEEAKAMNEAVLAEQERLLGPEHPHTLMTAGGLAADLRGLGRYQEALERDTVTYGSWLERFGDDYPRTLAALNNLATTYRLMGDFRAARERDEQVYRRSRIVRGESHFNTLNTLGNIARDVRDAGDYERSVAMLRTVYDSYVAVHGEEAKGVLIAQSNLAISLRSAGHIEEALELHERAYERLNERVGPENPDTLTCRLSLALSLLVQEENARAERELEALTEKNRENLGTRHPHVLVCQYNLAIAYRVSGKPERAVELARTAADGLDEVLGRMHPYALSAQMNLAICLAATGALDPAAVLLDEVSARMAEVLGPEHPNTLRCVGNRALVAADRGEADAEAQLARVMERVVKRVGPTHPIIEALRQRRYLNRIIDPHPL</sequence>
<evidence type="ECO:0000256" key="2">
    <source>
        <dbReference type="SAM" id="MobiDB-lite"/>
    </source>
</evidence>
<dbReference type="NCBIfam" id="NF047398">
    <property type="entry name" value="AAA_KGGVGR"/>
    <property type="match status" value="1"/>
</dbReference>
<dbReference type="InterPro" id="IPR053137">
    <property type="entry name" value="NLR-like"/>
</dbReference>
<keyword evidence="1" id="KW-0175">Coiled coil</keyword>
<dbReference type="Proteomes" id="UP000659904">
    <property type="component" value="Unassembled WGS sequence"/>
</dbReference>
<dbReference type="PANTHER" id="PTHR46082">
    <property type="entry name" value="ATP/GTP-BINDING PROTEIN-RELATED"/>
    <property type="match status" value="1"/>
</dbReference>
<evidence type="ECO:0000313" key="5">
    <source>
        <dbReference type="Proteomes" id="UP000659904"/>
    </source>
</evidence>
<dbReference type="PANTHER" id="PTHR46082:SF6">
    <property type="entry name" value="AAA+ ATPASE DOMAIN-CONTAINING PROTEIN-RELATED"/>
    <property type="match status" value="1"/>
</dbReference>
<dbReference type="Pfam" id="PF13374">
    <property type="entry name" value="TPR_10"/>
    <property type="match status" value="2"/>
</dbReference>
<dbReference type="GO" id="GO:0043531">
    <property type="term" value="F:ADP binding"/>
    <property type="evidence" value="ECO:0007669"/>
    <property type="project" value="InterPro"/>
</dbReference>
<dbReference type="RefSeq" id="WP_120315696.1">
    <property type="nucleotide sequence ID" value="NZ_BONH01000016.1"/>
</dbReference>
<organism evidence="4 5">
    <name type="scientific">Catellatospora citrea</name>
    <dbReference type="NCBI Taxonomy" id="53366"/>
    <lineage>
        <taxon>Bacteria</taxon>
        <taxon>Bacillati</taxon>
        <taxon>Actinomycetota</taxon>
        <taxon>Actinomycetes</taxon>
        <taxon>Micromonosporales</taxon>
        <taxon>Micromonosporaceae</taxon>
        <taxon>Catellatospora</taxon>
    </lineage>
</organism>
<dbReference type="EMBL" id="BONH01000016">
    <property type="protein sequence ID" value="GIF98602.1"/>
    <property type="molecule type" value="Genomic_DNA"/>
</dbReference>
<evidence type="ECO:0000259" key="3">
    <source>
        <dbReference type="Pfam" id="PF00931"/>
    </source>
</evidence>
<dbReference type="Gene3D" id="1.25.40.10">
    <property type="entry name" value="Tetratricopeptide repeat domain"/>
    <property type="match status" value="3"/>
</dbReference>
<reference evidence="4 5" key="1">
    <citation type="submission" date="2021-01" db="EMBL/GenBank/DDBJ databases">
        <title>Whole genome shotgun sequence of Catellatospora citrea NBRC 14495.</title>
        <authorList>
            <person name="Komaki H."/>
            <person name="Tamura T."/>
        </authorList>
    </citation>
    <scope>NUCLEOTIDE SEQUENCE [LARGE SCALE GENOMIC DNA]</scope>
    <source>
        <strain evidence="4 5">NBRC 14495</strain>
    </source>
</reference>
<feature type="coiled-coil region" evidence="1">
    <location>
        <begin position="1102"/>
        <end position="1167"/>
    </location>
</feature>
<evidence type="ECO:0000256" key="1">
    <source>
        <dbReference type="SAM" id="Coils"/>
    </source>
</evidence>
<dbReference type="SUPFAM" id="SSF48452">
    <property type="entry name" value="TPR-like"/>
    <property type="match status" value="3"/>
</dbReference>
<dbReference type="NCBIfam" id="NF040586">
    <property type="entry name" value="FxSxx_TPR"/>
    <property type="match status" value="1"/>
</dbReference>
<gene>
    <name evidence="4" type="ORF">Cci01nite_36960</name>
</gene>
<evidence type="ECO:0000313" key="4">
    <source>
        <dbReference type="EMBL" id="GIF98602.1"/>
    </source>
</evidence>
<keyword evidence="5" id="KW-1185">Reference proteome</keyword>
<accession>A0A8J3KF70</accession>
<name>A0A8J3KF70_9ACTN</name>
<dbReference type="InterPro" id="IPR027417">
    <property type="entry name" value="P-loop_NTPase"/>
</dbReference>
<feature type="region of interest" description="Disordered" evidence="2">
    <location>
        <begin position="368"/>
        <end position="387"/>
    </location>
</feature>
<dbReference type="Pfam" id="PF13424">
    <property type="entry name" value="TPR_12"/>
    <property type="match status" value="2"/>
</dbReference>
<dbReference type="InterPro" id="IPR011990">
    <property type="entry name" value="TPR-like_helical_dom_sf"/>
</dbReference>
<protein>
    <recommendedName>
        <fullName evidence="3">NB-ARC domain-containing protein</fullName>
    </recommendedName>
</protein>